<dbReference type="EMBL" id="JAANYN010000002">
    <property type="protein sequence ID" value="NHE56659.1"/>
    <property type="molecule type" value="Genomic_DNA"/>
</dbReference>
<proteinExistence type="predicted"/>
<evidence type="ECO:0000313" key="3">
    <source>
        <dbReference type="Proteomes" id="UP000649799"/>
    </source>
</evidence>
<dbReference type="InterPro" id="IPR029068">
    <property type="entry name" value="Glyas_Bleomycin-R_OHBP_Dase"/>
</dbReference>
<evidence type="ECO:0000313" key="2">
    <source>
        <dbReference type="EMBL" id="NHE56659.1"/>
    </source>
</evidence>
<dbReference type="Gene3D" id="3.30.720.110">
    <property type="match status" value="1"/>
</dbReference>
<accession>A0ABX0H8I3</accession>
<sequence>MNTINRTMTNICSDNLAESREFYTKLFDFHVDYDNDWFVHLISKDKQLELGIIKRTSEMIPEGYQNNPKGFYLTFVVENTDQVFKLAIEEGLDILSEPTDTFYGQRRLLLKDPNGTLVDVSSPMPNFDNK</sequence>
<keyword evidence="3" id="KW-1185">Reference proteome</keyword>
<dbReference type="Pfam" id="PF00903">
    <property type="entry name" value="Glyoxalase"/>
    <property type="match status" value="1"/>
</dbReference>
<protein>
    <recommendedName>
        <fullName evidence="1">VOC domain-containing protein</fullName>
    </recommendedName>
</protein>
<reference evidence="2 3" key="1">
    <citation type="submission" date="2020-03" db="EMBL/GenBank/DDBJ databases">
        <title>Cyclobacterium plantarum sp. nov., a marine bacterium isolated from a coastal-marine wetland.</title>
        <authorList>
            <person name="Sanchez-Porro C."/>
            <person name="Ventosa A."/>
            <person name="Amoozegar M."/>
        </authorList>
    </citation>
    <scope>NUCLEOTIDE SEQUENCE [LARGE SCALE GENOMIC DNA]</scope>
    <source>
        <strain evidence="2 3">GBPx2</strain>
    </source>
</reference>
<dbReference type="InterPro" id="IPR037523">
    <property type="entry name" value="VOC_core"/>
</dbReference>
<comment type="caution">
    <text evidence="2">The sequence shown here is derived from an EMBL/GenBank/DDBJ whole genome shotgun (WGS) entry which is preliminary data.</text>
</comment>
<dbReference type="Gene3D" id="3.30.720.120">
    <property type="match status" value="1"/>
</dbReference>
<gene>
    <name evidence="2" type="ORF">G9Q97_07510</name>
</gene>
<organism evidence="2 3">
    <name type="scientific">Cyclobacterium plantarum</name>
    <dbReference type="NCBI Taxonomy" id="2716263"/>
    <lineage>
        <taxon>Bacteria</taxon>
        <taxon>Pseudomonadati</taxon>
        <taxon>Bacteroidota</taxon>
        <taxon>Cytophagia</taxon>
        <taxon>Cytophagales</taxon>
        <taxon>Cyclobacteriaceae</taxon>
        <taxon>Cyclobacterium</taxon>
    </lineage>
</organism>
<dbReference type="Proteomes" id="UP000649799">
    <property type="component" value="Unassembled WGS sequence"/>
</dbReference>
<name>A0ABX0H8I3_9BACT</name>
<feature type="domain" description="VOC" evidence="1">
    <location>
        <begin position="3"/>
        <end position="123"/>
    </location>
</feature>
<evidence type="ECO:0000259" key="1">
    <source>
        <dbReference type="PROSITE" id="PS51819"/>
    </source>
</evidence>
<dbReference type="SUPFAM" id="SSF54593">
    <property type="entry name" value="Glyoxalase/Bleomycin resistance protein/Dihydroxybiphenyl dioxygenase"/>
    <property type="match status" value="1"/>
</dbReference>
<dbReference type="PROSITE" id="PS51819">
    <property type="entry name" value="VOC"/>
    <property type="match status" value="1"/>
</dbReference>
<dbReference type="InterPro" id="IPR004360">
    <property type="entry name" value="Glyas_Fos-R_dOase_dom"/>
</dbReference>